<feature type="compositionally biased region" description="Polar residues" evidence="1">
    <location>
        <begin position="379"/>
        <end position="388"/>
    </location>
</feature>
<evidence type="ECO:0000256" key="1">
    <source>
        <dbReference type="SAM" id="MobiDB-lite"/>
    </source>
</evidence>
<organism evidence="3 5">
    <name type="scientific">Limulus polyphemus</name>
    <name type="common">Atlantic horseshoe crab</name>
    <dbReference type="NCBI Taxonomy" id="6850"/>
    <lineage>
        <taxon>Eukaryota</taxon>
        <taxon>Metazoa</taxon>
        <taxon>Ecdysozoa</taxon>
        <taxon>Arthropoda</taxon>
        <taxon>Chelicerata</taxon>
        <taxon>Merostomata</taxon>
        <taxon>Xiphosura</taxon>
        <taxon>Limulidae</taxon>
        <taxon>Limulus</taxon>
    </lineage>
</organism>
<feature type="domain" description="BEN" evidence="2">
    <location>
        <begin position="608"/>
        <end position="702"/>
    </location>
</feature>
<keyword evidence="3" id="KW-1185">Reference proteome</keyword>
<accession>A0ABM1TF25</accession>
<feature type="region of interest" description="Disordered" evidence="1">
    <location>
        <begin position="377"/>
        <end position="410"/>
    </location>
</feature>
<evidence type="ECO:0000313" key="5">
    <source>
        <dbReference type="RefSeq" id="XP_022254481.1"/>
    </source>
</evidence>
<dbReference type="GeneID" id="106470173"/>
<feature type="compositionally biased region" description="Low complexity" evidence="1">
    <location>
        <begin position="389"/>
        <end position="402"/>
    </location>
</feature>
<dbReference type="Proteomes" id="UP000694941">
    <property type="component" value="Unplaced"/>
</dbReference>
<dbReference type="RefSeq" id="XP_013786157.1">
    <property type="nucleotide sequence ID" value="XM_013930703.2"/>
</dbReference>
<feature type="compositionally biased region" description="Acidic residues" evidence="1">
    <location>
        <begin position="205"/>
        <end position="215"/>
    </location>
</feature>
<dbReference type="InterPro" id="IPR018379">
    <property type="entry name" value="BEN_domain"/>
</dbReference>
<evidence type="ECO:0000313" key="4">
    <source>
        <dbReference type="RefSeq" id="XP_013786157.1"/>
    </source>
</evidence>
<sequence length="721" mass="81045">MPATASASSAGLRVRMRSGCRLPRPLLSRPKTRKSIGATSEDLAAPAFVLVYFPQDKTTTIVPKRKVEGWISPGKKVEIRAGNNKFQGTVIGADDSNEPLELRRAEFEKECFKGNKHIDEEEAVKRFITKRGAIMDEMAQLTDTETDPAVGIKRRKIIYQAKFQGKKTMSEKWNIDSETEELQEPSSTSHQTIQQAFVDAKNDETINEQEEDASLQEENPEKKSLTETSVVEIERNNGSQNSQVTCRNQNISPLTSGNVKESRAASNNGCDNGEGNDQRNVSVQIRRRKRHFMKHIPVRQQYRYLLSSPSSVSTESFRPPCVASCSPVSCQDINHLAKKKQNVHNQSPAQELNNFSSSHAQPASYRAESINAQEHHVISPTSTPQGRTSFSSFKEVPSSSSPYQVTNPPRALGPSISFTPSTSQGSPAAAVHLHCNCGSQFGEVIQELRCIRRYLENIMNDLNKPRNQSLLVVDGQPSHVILNQPQSLNRFQRSNPSLSEPNYQTTELEKQHLRINDCFPVSTNSTLEAEEDLTALIEPSDHYDQEETVVEETANLPSARHQLKEFDNTNEDYNVSQRSHQQNEQGEIVSEAVTQSEFPQNAGVFPLENQHYLSARELEETLSNCNSPQQFAVCIMRKIFTDKERLSGNVNGCGKPRLNPLKIKYIKECIEKFYEFDKNDQTVWKMCVKAIDSANRSFRNRNEVMKRRAAEAVASAIQNTL</sequence>
<dbReference type="SMART" id="SM01025">
    <property type="entry name" value="BEN"/>
    <property type="match status" value="1"/>
</dbReference>
<protein>
    <submittedName>
        <fullName evidence="4 5">Uncharacterized protein LOC106470173</fullName>
    </submittedName>
</protein>
<dbReference type="PROSITE" id="PS51457">
    <property type="entry name" value="BEN"/>
    <property type="match status" value="1"/>
</dbReference>
<feature type="region of interest" description="Disordered" evidence="1">
    <location>
        <begin position="202"/>
        <end position="281"/>
    </location>
</feature>
<feature type="compositionally biased region" description="Polar residues" evidence="1">
    <location>
        <begin position="236"/>
        <end position="270"/>
    </location>
</feature>
<name>A0ABM1TF25_LIMPO</name>
<reference evidence="4 5" key="1">
    <citation type="submission" date="2025-05" db="UniProtKB">
        <authorList>
            <consortium name="RefSeq"/>
        </authorList>
    </citation>
    <scope>IDENTIFICATION</scope>
    <source>
        <tissue evidence="4 5">Muscle</tissue>
    </source>
</reference>
<gene>
    <name evidence="4 5" type="primary">LOC106470173</name>
</gene>
<evidence type="ECO:0000259" key="2">
    <source>
        <dbReference type="PROSITE" id="PS51457"/>
    </source>
</evidence>
<dbReference type="RefSeq" id="XP_022254481.1">
    <property type="nucleotide sequence ID" value="XM_022398773.1"/>
</dbReference>
<evidence type="ECO:0000313" key="3">
    <source>
        <dbReference type="Proteomes" id="UP000694941"/>
    </source>
</evidence>
<dbReference type="Pfam" id="PF10523">
    <property type="entry name" value="BEN"/>
    <property type="match status" value="1"/>
</dbReference>
<proteinExistence type="predicted"/>